<evidence type="ECO:0000259" key="6">
    <source>
        <dbReference type="Pfam" id="PF03470"/>
    </source>
</evidence>
<dbReference type="EMBL" id="PKPP01000151">
    <property type="protein sequence ID" value="PWA96952.1"/>
    <property type="molecule type" value="Genomic_DNA"/>
</dbReference>
<dbReference type="InterPro" id="IPR038588">
    <property type="entry name" value="XS_domain_sf"/>
</dbReference>
<dbReference type="Pfam" id="PF03470">
    <property type="entry name" value="zf-XS"/>
    <property type="match status" value="1"/>
</dbReference>
<evidence type="ECO:0000313" key="9">
    <source>
        <dbReference type="Proteomes" id="UP000245207"/>
    </source>
</evidence>
<dbReference type="InterPro" id="IPR005380">
    <property type="entry name" value="XS_domain"/>
</dbReference>
<feature type="domain" description="Zinc finger-XS" evidence="6">
    <location>
        <begin position="42"/>
        <end position="81"/>
    </location>
</feature>
<evidence type="ECO:0000313" key="8">
    <source>
        <dbReference type="EMBL" id="PWA96952.1"/>
    </source>
</evidence>
<dbReference type="Proteomes" id="UP000245207">
    <property type="component" value="Unassembled WGS sequence"/>
</dbReference>
<organism evidence="8 9">
    <name type="scientific">Artemisia annua</name>
    <name type="common">Sweet wormwood</name>
    <dbReference type="NCBI Taxonomy" id="35608"/>
    <lineage>
        <taxon>Eukaryota</taxon>
        <taxon>Viridiplantae</taxon>
        <taxon>Streptophyta</taxon>
        <taxon>Embryophyta</taxon>
        <taxon>Tracheophyta</taxon>
        <taxon>Spermatophyta</taxon>
        <taxon>Magnoliopsida</taxon>
        <taxon>eudicotyledons</taxon>
        <taxon>Gunneridae</taxon>
        <taxon>Pentapetalae</taxon>
        <taxon>asterids</taxon>
        <taxon>campanulids</taxon>
        <taxon>Asterales</taxon>
        <taxon>Asteraceae</taxon>
        <taxon>Asteroideae</taxon>
        <taxon>Anthemideae</taxon>
        <taxon>Artemisiinae</taxon>
        <taxon>Artemisia</taxon>
    </lineage>
</organism>
<dbReference type="EMBL" id="PKPP01014969">
    <property type="protein sequence ID" value="PWA39094.1"/>
    <property type="molecule type" value="Genomic_DNA"/>
</dbReference>
<evidence type="ECO:0000256" key="1">
    <source>
        <dbReference type="ARBA" id="ARBA00023054"/>
    </source>
</evidence>
<evidence type="ECO:0000259" key="4">
    <source>
        <dbReference type="Pfam" id="PF03468"/>
    </source>
</evidence>
<evidence type="ECO:0000259" key="5">
    <source>
        <dbReference type="Pfam" id="PF03469"/>
    </source>
</evidence>
<protein>
    <submittedName>
        <fullName evidence="8">Putative domain XH, Zinc finger-XS domain protein</fullName>
    </submittedName>
</protein>
<dbReference type="GO" id="GO:0080188">
    <property type="term" value="P:gene silencing by siRNA-directed DNA methylation"/>
    <property type="evidence" value="ECO:0007669"/>
    <property type="project" value="InterPro"/>
</dbReference>
<name>A0A2U1QG30_ARTAN</name>
<dbReference type="OrthoDB" id="1892195at2759"/>
<accession>A0A2U1QG30</accession>
<keyword evidence="1 3" id="KW-0175">Coiled coil</keyword>
<feature type="domain" description="XS" evidence="4">
    <location>
        <begin position="107"/>
        <end position="219"/>
    </location>
</feature>
<evidence type="ECO:0000256" key="2">
    <source>
        <dbReference type="ARBA" id="ARBA00023158"/>
    </source>
</evidence>
<dbReference type="InterPro" id="IPR005379">
    <property type="entry name" value="FDM1-5/IDN2_XH"/>
</dbReference>
<dbReference type="Gene3D" id="3.30.70.2890">
    <property type="entry name" value="XS domain"/>
    <property type="match status" value="1"/>
</dbReference>
<keyword evidence="2" id="KW-0943">RNA-mediated gene silencing</keyword>
<dbReference type="InterPro" id="IPR005381">
    <property type="entry name" value="Znf-XS_domain"/>
</dbReference>
<sequence>MSQLGKETRIIDPELEDYKDKYYRELRDGRFKVWHSEKILVCPYCPDSRDYSQSDLLRHANRIATESKSAGFKDKARHLGLIAYLERKLIEKIESLESSKIKQNIDEELVVWPWVAVVANIPVQRKNGKYFGESGKKLKDEWIKQGYNPCKVHPLWSWRGHSGVAVVEFGKKWDGFSYATMFVKAFEVNRHGRKDYYDRDGRKDDKLYAWLARDEDYNSDSLVGEYLRKNGDLKTVAAILKEEEVKTTKLIMGLETLIDEKSKKTEEIESFISRTDTEIEIVEKEKESMIEKCNQVREQMKEREKEQLRKISFEHERFKKQLEDREKELRAREAMNDTEQRKLDIERNMNQLAIMEQNKADERMLKLADDQKREKEKLHQRIIDLQRKLDDKQRLELQIKQMKGSLEVMKHMPDEDLEAKKKWDLVQANLKEKEEELEDLEALNQALVVKERKSNDELVDARKVLISGLSEYSSRALIGVKRMGELDEKPFIAAAKRKGSSREDEENAIKLASLWQKHLGDPSWHPFKVITVDGQIKEIIDEEDEKIRSLKDGFDEDVYNTVVTALNELNVYNPSGRYPIPELWNQKENRKALLKEGVEFLLKKWKAQKQKKRVYS</sequence>
<evidence type="ECO:0000313" key="7">
    <source>
        <dbReference type="EMBL" id="PWA39094.1"/>
    </source>
</evidence>
<evidence type="ECO:0000256" key="3">
    <source>
        <dbReference type="SAM" id="Coils"/>
    </source>
</evidence>
<dbReference type="PANTHER" id="PTHR21596">
    <property type="entry name" value="RIBONUCLEASE P SUBUNIT P38"/>
    <property type="match status" value="1"/>
</dbReference>
<proteinExistence type="predicted"/>
<reference evidence="8 9" key="1">
    <citation type="journal article" date="2018" name="Mol. Plant">
        <title>The genome of Artemisia annua provides insight into the evolution of Asteraceae family and artemisinin biosynthesis.</title>
        <authorList>
            <person name="Shen Q."/>
            <person name="Zhang L."/>
            <person name="Liao Z."/>
            <person name="Wang S."/>
            <person name="Yan T."/>
            <person name="Shi P."/>
            <person name="Liu M."/>
            <person name="Fu X."/>
            <person name="Pan Q."/>
            <person name="Wang Y."/>
            <person name="Lv Z."/>
            <person name="Lu X."/>
            <person name="Zhang F."/>
            <person name="Jiang W."/>
            <person name="Ma Y."/>
            <person name="Chen M."/>
            <person name="Hao X."/>
            <person name="Li L."/>
            <person name="Tang Y."/>
            <person name="Lv G."/>
            <person name="Zhou Y."/>
            <person name="Sun X."/>
            <person name="Brodelius P.E."/>
            <person name="Rose J.K.C."/>
            <person name="Tang K."/>
        </authorList>
    </citation>
    <scope>NUCLEOTIDE SEQUENCE [LARGE SCALE GENOMIC DNA]</scope>
    <source>
        <strain evidence="9">cv. Huhao1</strain>
        <tissue evidence="8">Leaf</tissue>
    </source>
</reference>
<feature type="coiled-coil region" evidence="3">
    <location>
        <begin position="272"/>
        <end position="453"/>
    </location>
</feature>
<dbReference type="Pfam" id="PF03469">
    <property type="entry name" value="XH"/>
    <property type="match status" value="1"/>
</dbReference>
<dbReference type="Pfam" id="PF03468">
    <property type="entry name" value="XS"/>
    <property type="match status" value="1"/>
</dbReference>
<comment type="caution">
    <text evidence="8">The sequence shown here is derived from an EMBL/GenBank/DDBJ whole genome shotgun (WGS) entry which is preliminary data.</text>
</comment>
<keyword evidence="9" id="KW-1185">Reference proteome</keyword>
<gene>
    <name evidence="8" type="ORF">CTI12_AA034200</name>
    <name evidence="7" type="ORF">CTI12_AA575390</name>
</gene>
<dbReference type="PANTHER" id="PTHR21596:SF23">
    <property type="entry name" value="FACTOR OF DNA METHYLATION 4"/>
    <property type="match status" value="1"/>
</dbReference>
<dbReference type="InterPro" id="IPR045177">
    <property type="entry name" value="FDM1-5/IDN2"/>
</dbReference>
<feature type="domain" description="Factor of DNA methylation 1-5/IDN2" evidence="5">
    <location>
        <begin position="481"/>
        <end position="611"/>
    </location>
</feature>
<dbReference type="AlphaFoldDB" id="A0A2U1QG30"/>
<dbReference type="STRING" id="35608.A0A2U1QG30"/>